<dbReference type="Pfam" id="PF07685">
    <property type="entry name" value="GATase_3"/>
    <property type="match status" value="1"/>
</dbReference>
<dbReference type="InterPro" id="IPR047045">
    <property type="entry name" value="CobQ_N"/>
</dbReference>
<dbReference type="GO" id="GO:0015420">
    <property type="term" value="F:ABC-type vitamin B12 transporter activity"/>
    <property type="evidence" value="ECO:0007669"/>
    <property type="project" value="UniProtKB-UniRule"/>
</dbReference>
<dbReference type="UniPathway" id="UPA00148"/>
<dbReference type="SUPFAM" id="SSF52540">
    <property type="entry name" value="P-loop containing nucleoside triphosphate hydrolases"/>
    <property type="match status" value="1"/>
</dbReference>
<dbReference type="SUPFAM" id="SSF52317">
    <property type="entry name" value="Class I glutamine amidotransferase-like"/>
    <property type="match status" value="1"/>
</dbReference>
<name>A0A6M8J5B9_9ACTN</name>
<dbReference type="GO" id="GO:0003824">
    <property type="term" value="F:catalytic activity"/>
    <property type="evidence" value="ECO:0007669"/>
    <property type="project" value="InterPro"/>
</dbReference>
<dbReference type="CDD" id="cd01750">
    <property type="entry name" value="GATase1_CobQ"/>
    <property type="match status" value="1"/>
</dbReference>
<dbReference type="PANTHER" id="PTHR21343:SF1">
    <property type="entry name" value="COBYRIC ACID SYNTHASE"/>
    <property type="match status" value="1"/>
</dbReference>
<evidence type="ECO:0000256" key="2">
    <source>
        <dbReference type="ARBA" id="ARBA00022573"/>
    </source>
</evidence>
<dbReference type="HAMAP" id="MF_00028">
    <property type="entry name" value="CobQ"/>
    <property type="match status" value="1"/>
</dbReference>
<dbReference type="Proteomes" id="UP000503297">
    <property type="component" value="Chromosome"/>
</dbReference>
<protein>
    <recommendedName>
        <fullName evidence="4">Cobyric acid synthase</fullName>
    </recommendedName>
</protein>
<dbReference type="InterPro" id="IPR029062">
    <property type="entry name" value="Class_I_gatase-like"/>
</dbReference>
<dbReference type="InterPro" id="IPR002586">
    <property type="entry name" value="CobQ/CobB/MinD/ParA_Nub-bd_dom"/>
</dbReference>
<keyword evidence="8" id="KW-1185">Reference proteome</keyword>
<evidence type="ECO:0000256" key="1">
    <source>
        <dbReference type="ARBA" id="ARBA00004953"/>
    </source>
</evidence>
<dbReference type="InterPro" id="IPR011698">
    <property type="entry name" value="GATase_3"/>
</dbReference>
<accession>A0A6M8J5B9</accession>
<dbReference type="Pfam" id="PF01656">
    <property type="entry name" value="CbiA"/>
    <property type="match status" value="1"/>
</dbReference>
<dbReference type="InterPro" id="IPR033949">
    <property type="entry name" value="CobQ_GATase1"/>
</dbReference>
<comment type="pathway">
    <text evidence="1 4">Cofactor biosynthesis; adenosylcobalamin biosynthesis.</text>
</comment>
<evidence type="ECO:0000259" key="6">
    <source>
        <dbReference type="Pfam" id="PF07685"/>
    </source>
</evidence>
<dbReference type="Gene3D" id="3.40.50.880">
    <property type="match status" value="1"/>
</dbReference>
<proteinExistence type="inferred from homology"/>
<evidence type="ECO:0000256" key="3">
    <source>
        <dbReference type="ARBA" id="ARBA00022962"/>
    </source>
</evidence>
<dbReference type="EMBL" id="CP053716">
    <property type="protein sequence ID" value="QKF06878.1"/>
    <property type="molecule type" value="Genomic_DNA"/>
</dbReference>
<evidence type="ECO:0000313" key="8">
    <source>
        <dbReference type="Proteomes" id="UP000503297"/>
    </source>
</evidence>
<dbReference type="RefSeq" id="WP_173163539.1">
    <property type="nucleotide sequence ID" value="NZ_CP053716.1"/>
</dbReference>
<evidence type="ECO:0000259" key="5">
    <source>
        <dbReference type="Pfam" id="PF01656"/>
    </source>
</evidence>
<feature type="active site" description="Nucleophile" evidence="4">
    <location>
        <position position="334"/>
    </location>
</feature>
<comment type="similarity">
    <text evidence="4">Belongs to the CobB/CobQ family. CobQ subfamily.</text>
</comment>
<dbReference type="NCBIfam" id="NF001989">
    <property type="entry name" value="PRK00784.1"/>
    <property type="match status" value="1"/>
</dbReference>
<evidence type="ECO:0000313" key="7">
    <source>
        <dbReference type="EMBL" id="QKF06878.1"/>
    </source>
</evidence>
<dbReference type="GO" id="GO:0009236">
    <property type="term" value="P:cobalamin biosynthetic process"/>
    <property type="evidence" value="ECO:0007669"/>
    <property type="project" value="UniProtKB-UniRule"/>
</dbReference>
<dbReference type="KEGG" id="bwa:HLV38_01140"/>
<dbReference type="Gene3D" id="3.40.50.300">
    <property type="entry name" value="P-loop containing nucleotide triphosphate hydrolases"/>
    <property type="match status" value="1"/>
</dbReference>
<comment type="function">
    <text evidence="4">Catalyzes amidations at positions B, D, E, and G on adenosylcobyrinic A,C-diamide. NH(2) groups are provided by glutamine, and one molecule of ATP is hydrogenolyzed for each amidation.</text>
</comment>
<sequence>MSGGSIMVQGTMSGVGKSLIAAGLCRVLAQGGLRVAPFKAQNMALNSHVTFDGCEIGRAQAVQAQAAGIEPEAIMNPVLLKPTGPMGSQVIVRGRPIGTMSARDYFAYRPRLTPVVMACFAELRRRFDAVVIEGAGSPVEINLGPDEFVNMGMARRAGAPVLLVGDIDRGGVFAQMVGTLTLMSPEDRALVRGLVVNKFRGDATILEPGLRQLEQLAGVPVTGVVPYARLDIEEEDSLGEPPRPVAADEGDGVVDVAVVRLPHLSNAGDFDPLAAAPGVRVRFVEDARRLGAPDLVVLPGTKATLADLRWLRARALDAAIASHVRAGGLVLGVCGGFQMLGAHLGDPDGVEEGGAACGLGLLPVRTTFSRAKRTVRTHGQVLAVPGPFAAMAGAVVEGYEVHHGVTERMGGLPFARVEAQLRDGAEEGCVCGTVAGTYQHGLFDTASAVRGLVEAVCAHAGKPVPTGEVVGRATQRERAYDTLADILRASLDMRQVHRLLKEGV</sequence>
<feature type="domain" description="CobB/CobQ-like glutamine amidotransferase" evidence="6">
    <location>
        <begin position="255"/>
        <end position="445"/>
    </location>
</feature>
<feature type="active site" evidence="4">
    <location>
        <position position="440"/>
    </location>
</feature>
<evidence type="ECO:0000256" key="4">
    <source>
        <dbReference type="HAMAP-Rule" id="MF_00028"/>
    </source>
</evidence>
<dbReference type="InterPro" id="IPR027417">
    <property type="entry name" value="P-loop_NTPase"/>
</dbReference>
<dbReference type="PANTHER" id="PTHR21343">
    <property type="entry name" value="DETHIOBIOTIN SYNTHETASE"/>
    <property type="match status" value="1"/>
</dbReference>
<dbReference type="CDD" id="cd05389">
    <property type="entry name" value="CobQ_N"/>
    <property type="match status" value="1"/>
</dbReference>
<dbReference type="NCBIfam" id="TIGR00313">
    <property type="entry name" value="cobQ"/>
    <property type="match status" value="1"/>
</dbReference>
<dbReference type="AlphaFoldDB" id="A0A6M8J5B9"/>
<gene>
    <name evidence="4" type="primary">cobQ</name>
    <name evidence="7" type="ORF">HLV38_01140</name>
</gene>
<dbReference type="PROSITE" id="PS51274">
    <property type="entry name" value="GATASE_COBBQ"/>
    <property type="match status" value="1"/>
</dbReference>
<feature type="domain" description="CobQ/CobB/MinD/ParA nucleotide binding" evidence="5">
    <location>
        <begin position="6"/>
        <end position="228"/>
    </location>
</feature>
<organism evidence="7 8">
    <name type="scientific">Berryella wangjianweii</name>
    <dbReference type="NCBI Taxonomy" id="2734634"/>
    <lineage>
        <taxon>Bacteria</taxon>
        <taxon>Bacillati</taxon>
        <taxon>Actinomycetota</taxon>
        <taxon>Coriobacteriia</taxon>
        <taxon>Eggerthellales</taxon>
        <taxon>Eggerthellaceae</taxon>
        <taxon>Berryella</taxon>
    </lineage>
</organism>
<dbReference type="InterPro" id="IPR004459">
    <property type="entry name" value="CobQ_synth"/>
</dbReference>
<reference evidence="8" key="1">
    <citation type="submission" date="2020-05" db="EMBL/GenBank/DDBJ databases">
        <title>Novel species in genus Nocardioides.</title>
        <authorList>
            <person name="Zhang G."/>
        </authorList>
    </citation>
    <scope>NUCLEOTIDE SEQUENCE [LARGE SCALE GENOMIC DNA]</scope>
    <source>
        <strain evidence="8">zg-1050</strain>
    </source>
</reference>
<keyword evidence="3 4" id="KW-0315">Glutamine amidotransferase</keyword>
<keyword evidence="2 4" id="KW-0169">Cobalamin biosynthesis</keyword>